<dbReference type="Proteomes" id="UP000499080">
    <property type="component" value="Unassembled WGS sequence"/>
</dbReference>
<feature type="region of interest" description="Disordered" evidence="1">
    <location>
        <begin position="1"/>
        <end position="52"/>
    </location>
</feature>
<sequence length="195" mass="23041">MNPTNRTHPFDGKRNSQHSIIRRRKPEEKIEESLRQLESEKSGLATSKEGFDVDYNMDKEEFSFIDELLESSSVDAHKPSDLFDRASSKSHQKSLKLAPPASVVKIDAIQQDRKSRQNSPGFFNVAQQQQYQQQQGPQYQQQQGPQYQQQQELQYQQQPQYEQQQPQQQLQYEQHQQQQYEQHRLQQQYEPCTTA</sequence>
<evidence type="ECO:0000313" key="3">
    <source>
        <dbReference type="Proteomes" id="UP000499080"/>
    </source>
</evidence>
<organism evidence="2 3">
    <name type="scientific">Araneus ventricosus</name>
    <name type="common">Orbweaver spider</name>
    <name type="synonym">Epeira ventricosa</name>
    <dbReference type="NCBI Taxonomy" id="182803"/>
    <lineage>
        <taxon>Eukaryota</taxon>
        <taxon>Metazoa</taxon>
        <taxon>Ecdysozoa</taxon>
        <taxon>Arthropoda</taxon>
        <taxon>Chelicerata</taxon>
        <taxon>Arachnida</taxon>
        <taxon>Araneae</taxon>
        <taxon>Araneomorphae</taxon>
        <taxon>Entelegynae</taxon>
        <taxon>Araneoidea</taxon>
        <taxon>Araneidae</taxon>
        <taxon>Araneus</taxon>
    </lineage>
</organism>
<protein>
    <submittedName>
        <fullName evidence="2">Uncharacterized protein</fullName>
    </submittedName>
</protein>
<gene>
    <name evidence="2" type="ORF">AVEN_46432_1</name>
</gene>
<evidence type="ECO:0000256" key="1">
    <source>
        <dbReference type="SAM" id="MobiDB-lite"/>
    </source>
</evidence>
<feature type="region of interest" description="Disordered" evidence="1">
    <location>
        <begin position="73"/>
        <end position="195"/>
    </location>
</feature>
<reference evidence="2 3" key="1">
    <citation type="journal article" date="2019" name="Sci. Rep.">
        <title>Orb-weaving spider Araneus ventricosus genome elucidates the spidroin gene catalogue.</title>
        <authorList>
            <person name="Kono N."/>
            <person name="Nakamura H."/>
            <person name="Ohtoshi R."/>
            <person name="Moran D.A.P."/>
            <person name="Shinohara A."/>
            <person name="Yoshida Y."/>
            <person name="Fujiwara M."/>
            <person name="Mori M."/>
            <person name="Tomita M."/>
            <person name="Arakawa K."/>
        </authorList>
    </citation>
    <scope>NUCLEOTIDE SEQUENCE [LARGE SCALE GENOMIC DNA]</scope>
</reference>
<accession>A0A4Y2B3Q8</accession>
<dbReference type="AlphaFoldDB" id="A0A4Y2B3Q8"/>
<proteinExistence type="predicted"/>
<evidence type="ECO:0000313" key="2">
    <source>
        <dbReference type="EMBL" id="GBL86991.1"/>
    </source>
</evidence>
<keyword evidence="3" id="KW-1185">Reference proteome</keyword>
<comment type="caution">
    <text evidence="2">The sequence shown here is derived from an EMBL/GenBank/DDBJ whole genome shotgun (WGS) entry which is preliminary data.</text>
</comment>
<feature type="compositionally biased region" description="Low complexity" evidence="1">
    <location>
        <begin position="127"/>
        <end position="189"/>
    </location>
</feature>
<feature type="compositionally biased region" description="Basic and acidic residues" evidence="1">
    <location>
        <begin position="75"/>
        <end position="87"/>
    </location>
</feature>
<dbReference type="EMBL" id="BGPR01234297">
    <property type="protein sequence ID" value="GBL86991.1"/>
    <property type="molecule type" value="Genomic_DNA"/>
</dbReference>
<name>A0A4Y2B3Q8_ARAVE</name>
<feature type="compositionally biased region" description="Basic and acidic residues" evidence="1">
    <location>
        <begin position="25"/>
        <end position="41"/>
    </location>
</feature>